<keyword evidence="3" id="KW-1133">Transmembrane helix</keyword>
<name>A0A9D5HKQ1_9LILI</name>
<organism evidence="5 6">
    <name type="scientific">Dioscorea zingiberensis</name>
    <dbReference type="NCBI Taxonomy" id="325984"/>
    <lineage>
        <taxon>Eukaryota</taxon>
        <taxon>Viridiplantae</taxon>
        <taxon>Streptophyta</taxon>
        <taxon>Embryophyta</taxon>
        <taxon>Tracheophyta</taxon>
        <taxon>Spermatophyta</taxon>
        <taxon>Magnoliopsida</taxon>
        <taxon>Liliopsida</taxon>
        <taxon>Dioscoreales</taxon>
        <taxon>Dioscoreaceae</taxon>
        <taxon>Dioscorea</taxon>
    </lineage>
</organism>
<proteinExistence type="predicted"/>
<gene>
    <name evidence="5" type="ORF">J5N97_015126</name>
</gene>
<dbReference type="GO" id="GO:0016020">
    <property type="term" value="C:membrane"/>
    <property type="evidence" value="ECO:0007669"/>
    <property type="project" value="UniProtKB-SubCell"/>
</dbReference>
<protein>
    <submittedName>
        <fullName evidence="5">Uncharacterized protein</fullName>
    </submittedName>
</protein>
<dbReference type="PANTHER" id="PTHR33514">
    <property type="entry name" value="PROTEIN ABCI12, CHLOROPLASTIC"/>
    <property type="match status" value="1"/>
</dbReference>
<dbReference type="OrthoDB" id="2019294at2759"/>
<sequence>METLDMFFMYVRRIFKNIFSHAEQISKVRNAALGIVARRINWKQLTVMETLDMFFMYVQRIFKNIFSHAEQISKDMSAQVLIVPFFCRSRQIPVFFTCWSDVFNLFMLNEIDGLSTLKNTNLPEWFQQEP</sequence>
<reference evidence="5" key="2">
    <citation type="journal article" date="2022" name="Hortic Res">
        <title>The genome of Dioscorea zingiberensis sheds light on the biosynthesis, origin and evolution of the medicinally important diosgenin saponins.</title>
        <authorList>
            <person name="Li Y."/>
            <person name="Tan C."/>
            <person name="Li Z."/>
            <person name="Guo J."/>
            <person name="Li S."/>
            <person name="Chen X."/>
            <person name="Wang C."/>
            <person name="Dai X."/>
            <person name="Yang H."/>
            <person name="Song W."/>
            <person name="Hou L."/>
            <person name="Xu J."/>
            <person name="Tong Z."/>
            <person name="Xu A."/>
            <person name="Yuan X."/>
            <person name="Wang W."/>
            <person name="Yang Q."/>
            <person name="Chen L."/>
            <person name="Sun Z."/>
            <person name="Wang K."/>
            <person name="Pan B."/>
            <person name="Chen J."/>
            <person name="Bao Y."/>
            <person name="Liu F."/>
            <person name="Qi X."/>
            <person name="Gang D.R."/>
            <person name="Wen J."/>
            <person name="Li J."/>
        </authorList>
    </citation>
    <scope>NUCLEOTIDE SEQUENCE</scope>
    <source>
        <strain evidence="5">Dzin_1.0</strain>
    </source>
</reference>
<dbReference type="PANTHER" id="PTHR33514:SF13">
    <property type="entry name" value="PROTEIN ABCI12, CHLOROPLASTIC"/>
    <property type="match status" value="1"/>
</dbReference>
<keyword evidence="6" id="KW-1185">Reference proteome</keyword>
<evidence type="ECO:0000313" key="5">
    <source>
        <dbReference type="EMBL" id="KAJ0979652.1"/>
    </source>
</evidence>
<evidence type="ECO:0000256" key="4">
    <source>
        <dbReference type="ARBA" id="ARBA00023136"/>
    </source>
</evidence>
<reference evidence="5" key="1">
    <citation type="submission" date="2021-03" db="EMBL/GenBank/DDBJ databases">
        <authorList>
            <person name="Li Z."/>
            <person name="Yang C."/>
        </authorList>
    </citation>
    <scope>NUCLEOTIDE SEQUENCE</scope>
    <source>
        <strain evidence="5">Dzin_1.0</strain>
        <tissue evidence="5">Leaf</tissue>
    </source>
</reference>
<evidence type="ECO:0000313" key="6">
    <source>
        <dbReference type="Proteomes" id="UP001085076"/>
    </source>
</evidence>
<dbReference type="EMBL" id="JAGGNH010000003">
    <property type="protein sequence ID" value="KAJ0979652.1"/>
    <property type="molecule type" value="Genomic_DNA"/>
</dbReference>
<dbReference type="Proteomes" id="UP001085076">
    <property type="component" value="Miscellaneous, Linkage group lg03"/>
</dbReference>
<comment type="subcellular location">
    <subcellularLocation>
        <location evidence="1">Membrane</location>
        <topology evidence="1">Multi-pass membrane protein</topology>
    </subcellularLocation>
</comment>
<keyword evidence="2" id="KW-0812">Transmembrane</keyword>
<comment type="caution">
    <text evidence="5">The sequence shown here is derived from an EMBL/GenBank/DDBJ whole genome shotgun (WGS) entry which is preliminary data.</text>
</comment>
<evidence type="ECO:0000256" key="2">
    <source>
        <dbReference type="ARBA" id="ARBA00022692"/>
    </source>
</evidence>
<accession>A0A9D5HKQ1</accession>
<dbReference type="AlphaFoldDB" id="A0A9D5HKQ1"/>
<evidence type="ECO:0000256" key="1">
    <source>
        <dbReference type="ARBA" id="ARBA00004141"/>
    </source>
</evidence>
<keyword evidence="4" id="KW-0472">Membrane</keyword>
<dbReference type="GO" id="GO:0009507">
    <property type="term" value="C:chloroplast"/>
    <property type="evidence" value="ECO:0007669"/>
    <property type="project" value="TreeGrafter"/>
</dbReference>
<evidence type="ECO:0000256" key="3">
    <source>
        <dbReference type="ARBA" id="ARBA00022989"/>
    </source>
</evidence>